<organism evidence="1 2">
    <name type="scientific">Glonium stellatum</name>
    <dbReference type="NCBI Taxonomy" id="574774"/>
    <lineage>
        <taxon>Eukaryota</taxon>
        <taxon>Fungi</taxon>
        <taxon>Dikarya</taxon>
        <taxon>Ascomycota</taxon>
        <taxon>Pezizomycotina</taxon>
        <taxon>Dothideomycetes</taxon>
        <taxon>Pleosporomycetidae</taxon>
        <taxon>Gloniales</taxon>
        <taxon>Gloniaceae</taxon>
        <taxon>Glonium</taxon>
    </lineage>
</organism>
<dbReference type="Proteomes" id="UP000250140">
    <property type="component" value="Unassembled WGS sequence"/>
</dbReference>
<dbReference type="EMBL" id="KV750308">
    <property type="protein sequence ID" value="OCL05362.1"/>
    <property type="molecule type" value="Genomic_DNA"/>
</dbReference>
<evidence type="ECO:0000313" key="2">
    <source>
        <dbReference type="Proteomes" id="UP000250140"/>
    </source>
</evidence>
<gene>
    <name evidence="1" type="ORF">AOQ84DRAFT_98649</name>
</gene>
<keyword evidence="2" id="KW-1185">Reference proteome</keyword>
<evidence type="ECO:0000313" key="1">
    <source>
        <dbReference type="EMBL" id="OCL05362.1"/>
    </source>
</evidence>
<protein>
    <submittedName>
        <fullName evidence="1">Uncharacterized protein</fullName>
    </submittedName>
</protein>
<name>A0A8E2EUX1_9PEZI</name>
<reference evidence="1 2" key="1">
    <citation type="journal article" date="2016" name="Nat. Commun.">
        <title>Ectomycorrhizal ecology is imprinted in the genome of the dominant symbiotic fungus Cenococcum geophilum.</title>
        <authorList>
            <consortium name="DOE Joint Genome Institute"/>
            <person name="Peter M."/>
            <person name="Kohler A."/>
            <person name="Ohm R.A."/>
            <person name="Kuo A."/>
            <person name="Krutzmann J."/>
            <person name="Morin E."/>
            <person name="Arend M."/>
            <person name="Barry K.W."/>
            <person name="Binder M."/>
            <person name="Choi C."/>
            <person name="Clum A."/>
            <person name="Copeland A."/>
            <person name="Grisel N."/>
            <person name="Haridas S."/>
            <person name="Kipfer T."/>
            <person name="LaButti K."/>
            <person name="Lindquist E."/>
            <person name="Lipzen A."/>
            <person name="Maire R."/>
            <person name="Meier B."/>
            <person name="Mihaltcheva S."/>
            <person name="Molinier V."/>
            <person name="Murat C."/>
            <person name="Poggeler S."/>
            <person name="Quandt C.A."/>
            <person name="Sperisen C."/>
            <person name="Tritt A."/>
            <person name="Tisserant E."/>
            <person name="Crous P.W."/>
            <person name="Henrissat B."/>
            <person name="Nehls U."/>
            <person name="Egli S."/>
            <person name="Spatafora J.W."/>
            <person name="Grigoriev I.V."/>
            <person name="Martin F.M."/>
        </authorList>
    </citation>
    <scope>NUCLEOTIDE SEQUENCE [LARGE SCALE GENOMIC DNA]</scope>
    <source>
        <strain evidence="1 2">CBS 207.34</strain>
    </source>
</reference>
<sequence length="75" mass="7891">MQRVGLLGFGLGFFLMEFLRVGWDGMGRAMGLHGTGEPGWLGWIGLACSGTLGLTPSRRAYSGSPSSISSERAGK</sequence>
<dbReference type="AlphaFoldDB" id="A0A8E2EUX1"/>
<accession>A0A8E2EUX1</accession>
<proteinExistence type="predicted"/>